<dbReference type="InterPro" id="IPR003615">
    <property type="entry name" value="HNH_nuc"/>
</dbReference>
<comment type="caution">
    <text evidence="1">The sequence shown here is derived from an EMBL/GenBank/DDBJ whole genome shotgun (WGS) entry which is preliminary data.</text>
</comment>
<reference evidence="1 2" key="1">
    <citation type="journal article" date="2019" name="Int. J. Syst. Evol. Microbiol.">
        <title>The Global Catalogue of Microorganisms (GCM) 10K type strain sequencing project: providing services to taxonomists for standard genome sequencing and annotation.</title>
        <authorList>
            <consortium name="The Broad Institute Genomics Platform"/>
            <consortium name="The Broad Institute Genome Sequencing Center for Infectious Disease"/>
            <person name="Wu L."/>
            <person name="Ma J."/>
        </authorList>
    </citation>
    <scope>NUCLEOTIDE SEQUENCE [LARGE SCALE GENOMIC DNA]</scope>
    <source>
        <strain evidence="1 2">CGMCC 1.12563</strain>
    </source>
</reference>
<protein>
    <recommendedName>
        <fullName evidence="3">HNH endonuclease</fullName>
    </recommendedName>
</protein>
<organism evidence="1 2">
    <name type="scientific">Halomarina rubra</name>
    <dbReference type="NCBI Taxonomy" id="2071873"/>
    <lineage>
        <taxon>Archaea</taxon>
        <taxon>Methanobacteriati</taxon>
        <taxon>Methanobacteriota</taxon>
        <taxon>Stenosarchaea group</taxon>
        <taxon>Halobacteria</taxon>
        <taxon>Halobacteriales</taxon>
        <taxon>Natronomonadaceae</taxon>
        <taxon>Halomarina</taxon>
    </lineage>
</organism>
<sequence>MSDYRAALHCKARHRAREVFWGVHDRDAYRCPSCGGRGPFEVHHRNGDWLDNRRQNLIGVCHACHRRAHRERNTDARLAEWKSELAGLQEGA</sequence>
<dbReference type="EMBL" id="JBHUDC010000002">
    <property type="protein sequence ID" value="MFD1512667.1"/>
    <property type="molecule type" value="Genomic_DNA"/>
</dbReference>
<evidence type="ECO:0000313" key="2">
    <source>
        <dbReference type="Proteomes" id="UP001597187"/>
    </source>
</evidence>
<proteinExistence type="predicted"/>
<evidence type="ECO:0000313" key="1">
    <source>
        <dbReference type="EMBL" id="MFD1512667.1"/>
    </source>
</evidence>
<name>A0ABD6AT07_9EURY</name>
<dbReference type="CDD" id="cd00085">
    <property type="entry name" value="HNHc"/>
    <property type="match status" value="1"/>
</dbReference>
<dbReference type="Proteomes" id="UP001597187">
    <property type="component" value="Unassembled WGS sequence"/>
</dbReference>
<keyword evidence="2" id="KW-1185">Reference proteome</keyword>
<accession>A0ABD6AT07</accession>
<dbReference type="AlphaFoldDB" id="A0ABD6AT07"/>
<evidence type="ECO:0008006" key="3">
    <source>
        <dbReference type="Google" id="ProtNLM"/>
    </source>
</evidence>
<dbReference type="RefSeq" id="WP_250872635.1">
    <property type="nucleotide sequence ID" value="NZ_JALXFV010000002.1"/>
</dbReference>
<gene>
    <name evidence="1" type="ORF">ACFSBT_05145</name>
</gene>